<dbReference type="WBParaSite" id="EgrG_000799000">
    <property type="protein sequence ID" value="EgrG_000799000"/>
    <property type="gene ID" value="EgrG_000799000"/>
</dbReference>
<dbReference type="InterPro" id="IPR032157">
    <property type="entry name" value="PAC4"/>
</dbReference>
<dbReference type="GO" id="GO:0043248">
    <property type="term" value="P:proteasome assembly"/>
    <property type="evidence" value="ECO:0007669"/>
    <property type="project" value="InterPro"/>
</dbReference>
<name>A0A068W7E3_ECHGR</name>
<evidence type="ECO:0000313" key="1">
    <source>
        <dbReference type="EMBL" id="CDS15591.1"/>
    </source>
</evidence>
<dbReference type="AlphaFoldDB" id="A0A068W7E3"/>
<sequence length="131" mass="14725">MLRLKALTMKLNCSYFFWIGDSTNQFSGISVSIPSPIGLVRASSLYCENSLFPSVRSTPETTLARRLSKRLGCPVYLSLSIHAATLDKWELVDPVSQKTISQEVEGQLLDRFRGILCVQQLPQTETFLTHM</sequence>
<gene>
    <name evidence="1" type="ORF">EgrG_000799000</name>
</gene>
<evidence type="ECO:0000313" key="3">
    <source>
        <dbReference type="WBParaSite" id="EgrG_000799000"/>
    </source>
</evidence>
<reference evidence="1" key="2">
    <citation type="submission" date="2014-06" db="EMBL/GenBank/DDBJ databases">
        <authorList>
            <person name="Aslett M."/>
        </authorList>
    </citation>
    <scope>NUCLEOTIDE SEQUENCE</scope>
</reference>
<dbReference type="Pfam" id="PF16093">
    <property type="entry name" value="PAC4"/>
    <property type="match status" value="1"/>
</dbReference>
<accession>A0A068W7E3</accession>
<reference evidence="1 2" key="1">
    <citation type="journal article" date="2013" name="Nature">
        <title>The genomes of four tapeworm species reveal adaptations to parasitism.</title>
        <authorList>
            <person name="Tsai I.J."/>
            <person name="Zarowiecki M."/>
            <person name="Holroyd N."/>
            <person name="Garciarrubio A."/>
            <person name="Sanchez-Flores A."/>
            <person name="Brooks K.L."/>
            <person name="Tracey A."/>
            <person name="Bobes R.J."/>
            <person name="Fragoso G."/>
            <person name="Sciutto E."/>
            <person name="Aslett M."/>
            <person name="Beasley H."/>
            <person name="Bennett H.M."/>
            <person name="Cai J."/>
            <person name="Camicia F."/>
            <person name="Clark R."/>
            <person name="Cucher M."/>
            <person name="De Silva N."/>
            <person name="Day T.A."/>
            <person name="Deplazes P."/>
            <person name="Estrada K."/>
            <person name="Fernandez C."/>
            <person name="Holland P.W."/>
            <person name="Hou J."/>
            <person name="Hu S."/>
            <person name="Huckvale T."/>
            <person name="Hung S.S."/>
            <person name="Kamenetzky L."/>
            <person name="Keane J.A."/>
            <person name="Kiss F."/>
            <person name="Koziol U."/>
            <person name="Lambert O."/>
            <person name="Liu K."/>
            <person name="Luo X."/>
            <person name="Luo Y."/>
            <person name="Macchiaroli N."/>
            <person name="Nichol S."/>
            <person name="Paps J."/>
            <person name="Parkinson J."/>
            <person name="Pouchkina-Stantcheva N."/>
            <person name="Riddiford N."/>
            <person name="Rosenzvit M."/>
            <person name="Salinas G."/>
            <person name="Wasmuth J.D."/>
            <person name="Zamanian M."/>
            <person name="Zheng Y."/>
            <person name="Cai X."/>
            <person name="Soberon X."/>
            <person name="Olson P.D."/>
            <person name="Laclette J.P."/>
            <person name="Brehm K."/>
            <person name="Berriman M."/>
            <person name="Garciarrubio A."/>
            <person name="Bobes R.J."/>
            <person name="Fragoso G."/>
            <person name="Sanchez-Flores A."/>
            <person name="Estrada K."/>
            <person name="Cevallos M.A."/>
            <person name="Morett E."/>
            <person name="Gonzalez V."/>
            <person name="Portillo T."/>
            <person name="Ochoa-Leyva A."/>
            <person name="Jose M.V."/>
            <person name="Sciutto E."/>
            <person name="Landa A."/>
            <person name="Jimenez L."/>
            <person name="Valdes V."/>
            <person name="Carrero J.C."/>
            <person name="Larralde C."/>
            <person name="Morales-Montor J."/>
            <person name="Limon-Lason J."/>
            <person name="Soberon X."/>
            <person name="Laclette J.P."/>
        </authorList>
    </citation>
    <scope>NUCLEOTIDE SEQUENCE [LARGE SCALE GENOMIC DNA]</scope>
</reference>
<dbReference type="EMBL" id="LK028576">
    <property type="protein sequence ID" value="CDS15591.1"/>
    <property type="molecule type" value="Genomic_DNA"/>
</dbReference>
<organism evidence="1">
    <name type="scientific">Echinococcus granulosus</name>
    <name type="common">Hydatid tapeworm</name>
    <dbReference type="NCBI Taxonomy" id="6210"/>
    <lineage>
        <taxon>Eukaryota</taxon>
        <taxon>Metazoa</taxon>
        <taxon>Spiralia</taxon>
        <taxon>Lophotrochozoa</taxon>
        <taxon>Platyhelminthes</taxon>
        <taxon>Cestoda</taxon>
        <taxon>Eucestoda</taxon>
        <taxon>Cyclophyllidea</taxon>
        <taxon>Taeniidae</taxon>
        <taxon>Echinococcus</taxon>
        <taxon>Echinococcus granulosus group</taxon>
    </lineage>
</organism>
<evidence type="ECO:0000313" key="2">
    <source>
        <dbReference type="Proteomes" id="UP000492820"/>
    </source>
</evidence>
<protein>
    <submittedName>
        <fullName evidence="1 3">Expressed protein</fullName>
    </submittedName>
</protein>
<reference evidence="3" key="3">
    <citation type="submission" date="2020-10" db="UniProtKB">
        <authorList>
            <consortium name="WormBaseParasite"/>
        </authorList>
    </citation>
    <scope>IDENTIFICATION</scope>
</reference>
<dbReference type="Proteomes" id="UP000492820">
    <property type="component" value="Unassembled WGS sequence"/>
</dbReference>
<proteinExistence type="predicted"/>